<dbReference type="GO" id="GO:0046718">
    <property type="term" value="P:symbiont entry into host cell"/>
    <property type="evidence" value="ECO:0007669"/>
    <property type="project" value="InterPro"/>
</dbReference>
<keyword evidence="2" id="KW-0945">Host-virus interaction</keyword>
<dbReference type="PANTHER" id="PTHR35191">
    <property type="entry name" value="PROPHAGE SIDE TAIL FIBER PROTEIN HOMOLOG STFQ-RELATED"/>
    <property type="match status" value="1"/>
</dbReference>
<evidence type="ECO:0000256" key="2">
    <source>
        <dbReference type="ARBA" id="ARBA00022581"/>
    </source>
</evidence>
<dbReference type="GO" id="GO:0019062">
    <property type="term" value="P:virion attachment to host cell"/>
    <property type="evidence" value="ECO:0007669"/>
    <property type="project" value="InterPro"/>
</dbReference>
<accession>A0A6N3FK65</accession>
<proteinExistence type="predicted"/>
<feature type="domain" description="Phage tail fibre protein N-terminal" evidence="3">
    <location>
        <begin position="1"/>
        <end position="150"/>
    </location>
</feature>
<evidence type="ECO:0000313" key="4">
    <source>
        <dbReference type="EMBL" id="VYU52410.1"/>
    </source>
</evidence>
<dbReference type="RefSeq" id="WP_156566438.1">
    <property type="nucleotide sequence ID" value="NZ_CACRTZ010000029.1"/>
</dbReference>
<dbReference type="Pfam" id="PF03406">
    <property type="entry name" value="Phage_fiber_2"/>
    <property type="match status" value="3"/>
</dbReference>
<dbReference type="Pfam" id="PF12571">
    <property type="entry name" value="Phage_tail_fib"/>
    <property type="match status" value="1"/>
</dbReference>
<dbReference type="InterPro" id="IPR051934">
    <property type="entry name" value="Phage_Tail_Fiber_Structural"/>
</dbReference>
<gene>
    <name evidence="4" type="ORF">EMLFYP7_02698</name>
</gene>
<dbReference type="InterPro" id="IPR022225">
    <property type="entry name" value="Phage_tail_fibre_N"/>
</dbReference>
<sequence length="502" mass="54174">MDNEFYTLLTNKGMAKIAAALAEKKQLHLQKMAVGDGGGQYYEPAVNQTKLRREVWRGEMNTLTVAPNNPNWLIAEVVLPENIGGWYVREVGVFDADGDLIAIGKFPESYKPLLPGGSGKQVCIRLIMEVSNTTAVTLTVDPSVVLATRDYVDSLLDEHEHSTRHPDATLTQKGFTQLSNATNSDDETKAATPKAVKAALAEARNHTHTWSQISGVPDGTLTQKGVVKLNSATNSTSTTEAATPSAVKAAMDKANAAAPASHTHPWNQVTGVPDGTLTQKGVVKLNSATNSTSTTEAATPSAVKAAMDKANAAAPANHTHTADQISGIFPKLNGDGSYNIVGITANFKDILTRSYQQIPVGMLIQGSEVKSCYLIEDDTPSYKNAFYLTDILPGLWQTCTAITSSRILTGNENVAFLAQRVPIGNISRFSNIRALKKNFNQIIPFEDRTIISVDLMCDIDGIGANITFTAAKNDVEEYGRILFKNAIDRLYGDFTSENRPIN</sequence>
<dbReference type="PANTHER" id="PTHR35191:SF1">
    <property type="entry name" value="PROPHAGE SIDE TAIL FIBER PROTEIN HOMOLOG STFQ-RELATED"/>
    <property type="match status" value="1"/>
</dbReference>
<evidence type="ECO:0000259" key="3">
    <source>
        <dbReference type="Pfam" id="PF12571"/>
    </source>
</evidence>
<evidence type="ECO:0000256" key="1">
    <source>
        <dbReference type="ARBA" id="ARBA00004328"/>
    </source>
</evidence>
<comment type="subcellular location">
    <subcellularLocation>
        <location evidence="1">Virion</location>
    </subcellularLocation>
</comment>
<reference evidence="4" key="1">
    <citation type="submission" date="2019-11" db="EMBL/GenBank/DDBJ databases">
        <authorList>
            <person name="Feng L."/>
        </authorList>
    </citation>
    <scope>NUCLEOTIDE SEQUENCE</scope>
    <source>
        <strain evidence="4">EMassiliensisLFYP7</strain>
    </source>
</reference>
<protein>
    <submittedName>
        <fullName evidence="4">Phage tail fibre repeat protein</fullName>
    </submittedName>
</protein>
<dbReference type="AlphaFoldDB" id="A0A6N3FK65"/>
<name>A0A6N3FK65_9ENTR</name>
<dbReference type="EMBL" id="CACRTZ010000029">
    <property type="protein sequence ID" value="VYU52410.1"/>
    <property type="molecule type" value="Genomic_DNA"/>
</dbReference>
<dbReference type="InterPro" id="IPR005068">
    <property type="entry name" value="Phage_lambda_Stf-r2"/>
</dbReference>
<organism evidence="4">
    <name type="scientific">Phytobacter massiliensis</name>
    <dbReference type="NCBI Taxonomy" id="1485952"/>
    <lineage>
        <taxon>Bacteria</taxon>
        <taxon>Pseudomonadati</taxon>
        <taxon>Pseudomonadota</taxon>
        <taxon>Gammaproteobacteria</taxon>
        <taxon>Enterobacterales</taxon>
        <taxon>Enterobacteriaceae</taxon>
        <taxon>Phytobacter</taxon>
    </lineage>
</organism>